<feature type="transmembrane region" description="Helical" evidence="1">
    <location>
        <begin position="337"/>
        <end position="356"/>
    </location>
</feature>
<sequence>MNLTNIALKNTRFTLIVFLILAIIGVANYFKLERDSMPPYTIRIGTVVTKFPGADARQVEALVTDPLEEVIREIAEVKTIGSESRDGISVITVELKVQVNQNQLQSVWDHLRNNVEDLKPLLPQGIMGPMIKTEDIGTVFGIILGVTGDGVPYNQLEGYAKEVREELLLLPDASKIKFGGVQDERIFIEFDDKQLSRYGLNAAKLRNIISATNILYPGGEINMGRKRISLMPSGNFNSLNDLKKILIPTSTGATVFLEDITTRIYRDYVSPRQKIVGINGKPAIALFISLKDGANIVRLGEDVDKALPRINAKLPLGVEVVRSASQDKVVEGQVNDFLINLLQSVLIVLAVMLFFMGFRLGSLVAALLPMVILSAFFFLGVLNLGFNKVSLAALIISLGLLVDNGIVMSESMMVAMGKGMSTFQAGVHSCKVLIVPLLSSTLTTSSAFLPFALAETPMGEISSPLFWVVSVTLLSSWFMAFTFIPLLALVLIKTNKSGGTKKENAVDRNMRKVNLWYNGVLYRVLKKPLLFVGIIVALFVVALSLMPLLPFKLVPDSDRNLVTVDIIFPEGTQIEYTEQAVDAIGAYILDSLLVKPEKHKGKRGVLDFSSFIGEGPEPYDLGYFKNEAVSHYAHMLLNTTGDTDNDYIIAKVDSFCFNHIPDADIRVNRLTGAGASGTPVEIRISGRNPEQLAFISDKVKSKLVTIKGTRNITDDWGPKIQKLMVQIDPDKAQRAGLTNMEIAMALNTGLSGIKIDDFRDTDERIPIYMKDRNSAEHDIATIKAFNIYSAATGQNVALAQVADVKVDWQFAKVIRKDLKRTMTVGAYLQPGYNADDIFEAIGPWMKEQKATWPNGYGYEFGGEDEDTNENLGAIFSNLPLAFFLIVMLLVMQFNSLRKTTIILLAIPLGMIGVVAGWFIGGSFVSFFGILGVIALAGIVVNNAIILIDRIDVEIAENPDVDRRDAIMLAVHNRFRPVLLTTFTTSLGMLPLYFGGGLLWEPLTLAIISGLLFATIITLFFVPVIYSLFYKVKFKAYEFKREMLEA</sequence>
<dbReference type="InterPro" id="IPR027463">
    <property type="entry name" value="AcrB_DN_DC_subdom"/>
</dbReference>
<feature type="transmembrane region" description="Helical" evidence="1">
    <location>
        <begin position="12"/>
        <end position="30"/>
    </location>
</feature>
<dbReference type="SUPFAM" id="SSF82693">
    <property type="entry name" value="Multidrug efflux transporter AcrB pore domain, PN1, PN2, PC1 and PC2 subdomains"/>
    <property type="match status" value="2"/>
</dbReference>
<feature type="transmembrane region" description="Helical" evidence="1">
    <location>
        <begin position="1005"/>
        <end position="1029"/>
    </location>
</feature>
<proteinExistence type="predicted"/>
<reference evidence="2 3" key="1">
    <citation type="submission" date="2017-05" db="EMBL/GenBank/DDBJ databases">
        <authorList>
            <person name="Varghese N."/>
            <person name="Submissions S."/>
        </authorList>
    </citation>
    <scope>NUCLEOTIDE SEQUENCE [LARGE SCALE GENOMIC DNA]</scope>
    <source>
        <strain evidence="2 3">DSM 27040</strain>
    </source>
</reference>
<feature type="transmembrane region" description="Helical" evidence="1">
    <location>
        <begin position="391"/>
        <end position="409"/>
    </location>
</feature>
<feature type="transmembrane region" description="Helical" evidence="1">
    <location>
        <begin position="529"/>
        <end position="549"/>
    </location>
</feature>
<evidence type="ECO:0000313" key="2">
    <source>
        <dbReference type="EMBL" id="SMO39200.1"/>
    </source>
</evidence>
<feature type="transmembrane region" description="Helical" evidence="1">
    <location>
        <begin position="902"/>
        <end position="920"/>
    </location>
</feature>
<feature type="transmembrane region" description="Helical" evidence="1">
    <location>
        <begin position="363"/>
        <end position="385"/>
    </location>
</feature>
<evidence type="ECO:0000313" key="3">
    <source>
        <dbReference type="Proteomes" id="UP000319040"/>
    </source>
</evidence>
<feature type="transmembrane region" description="Helical" evidence="1">
    <location>
        <begin position="926"/>
        <end position="947"/>
    </location>
</feature>
<keyword evidence="1" id="KW-0812">Transmembrane</keyword>
<protein>
    <submittedName>
        <fullName evidence="2">Multidrug efflux pump subunit AcrB</fullName>
    </submittedName>
</protein>
<feature type="transmembrane region" description="Helical" evidence="1">
    <location>
        <begin position="871"/>
        <end position="890"/>
    </location>
</feature>
<dbReference type="PANTHER" id="PTHR32063">
    <property type="match status" value="1"/>
</dbReference>
<dbReference type="AlphaFoldDB" id="A0A521AXE0"/>
<name>A0A521AXE0_SACCC</name>
<dbReference type="Gene3D" id="3.30.70.1320">
    <property type="entry name" value="Multidrug efflux transporter AcrB pore domain like"/>
    <property type="match status" value="1"/>
</dbReference>
<accession>A0A521AXE0</accession>
<dbReference type="OrthoDB" id="9798415at2"/>
<dbReference type="Gene3D" id="1.20.1640.10">
    <property type="entry name" value="Multidrug efflux transporter AcrB transmembrane domain"/>
    <property type="match status" value="2"/>
</dbReference>
<dbReference type="Pfam" id="PF00873">
    <property type="entry name" value="ACR_tran"/>
    <property type="match status" value="1"/>
</dbReference>
<dbReference type="Gene3D" id="3.30.70.1430">
    <property type="entry name" value="Multidrug efflux transporter AcrB pore domain"/>
    <property type="match status" value="2"/>
</dbReference>
<keyword evidence="3" id="KW-1185">Reference proteome</keyword>
<feature type="transmembrane region" description="Helical" evidence="1">
    <location>
        <begin position="430"/>
        <end position="453"/>
    </location>
</feature>
<dbReference type="InterPro" id="IPR001036">
    <property type="entry name" value="Acrflvin-R"/>
</dbReference>
<dbReference type="PANTHER" id="PTHR32063:SF18">
    <property type="entry name" value="CATION EFFLUX SYSTEM PROTEIN"/>
    <property type="match status" value="1"/>
</dbReference>
<keyword evidence="1" id="KW-1133">Transmembrane helix</keyword>
<organism evidence="2 3">
    <name type="scientific">Saccharicrinis carchari</name>
    <dbReference type="NCBI Taxonomy" id="1168039"/>
    <lineage>
        <taxon>Bacteria</taxon>
        <taxon>Pseudomonadati</taxon>
        <taxon>Bacteroidota</taxon>
        <taxon>Bacteroidia</taxon>
        <taxon>Marinilabiliales</taxon>
        <taxon>Marinilabiliaceae</taxon>
        <taxon>Saccharicrinis</taxon>
    </lineage>
</organism>
<dbReference type="SUPFAM" id="SSF82866">
    <property type="entry name" value="Multidrug efflux transporter AcrB transmembrane domain"/>
    <property type="match status" value="2"/>
</dbReference>
<feature type="transmembrane region" description="Helical" evidence="1">
    <location>
        <begin position="465"/>
        <end position="492"/>
    </location>
</feature>
<dbReference type="Gene3D" id="3.30.70.1440">
    <property type="entry name" value="Multidrug efflux transporter AcrB pore domain"/>
    <property type="match status" value="1"/>
</dbReference>
<dbReference type="PRINTS" id="PR00702">
    <property type="entry name" value="ACRIFLAVINRP"/>
</dbReference>
<dbReference type="GO" id="GO:0042910">
    <property type="term" value="F:xenobiotic transmembrane transporter activity"/>
    <property type="evidence" value="ECO:0007669"/>
    <property type="project" value="TreeGrafter"/>
</dbReference>
<evidence type="ECO:0000256" key="1">
    <source>
        <dbReference type="SAM" id="Phobius"/>
    </source>
</evidence>
<dbReference type="GO" id="GO:0005886">
    <property type="term" value="C:plasma membrane"/>
    <property type="evidence" value="ECO:0007669"/>
    <property type="project" value="TreeGrafter"/>
</dbReference>
<feature type="transmembrane region" description="Helical" evidence="1">
    <location>
        <begin position="977"/>
        <end position="999"/>
    </location>
</feature>
<gene>
    <name evidence="2" type="ORF">SAMN06265379_101476</name>
</gene>
<dbReference type="RefSeq" id="WP_142531850.1">
    <property type="nucleotide sequence ID" value="NZ_FXTB01000001.1"/>
</dbReference>
<dbReference type="Gene3D" id="3.30.2090.10">
    <property type="entry name" value="Multidrug efflux transporter AcrB TolC docking domain, DN and DC subdomains"/>
    <property type="match status" value="2"/>
</dbReference>
<dbReference type="Proteomes" id="UP000319040">
    <property type="component" value="Unassembled WGS sequence"/>
</dbReference>
<dbReference type="EMBL" id="FXTB01000001">
    <property type="protein sequence ID" value="SMO39200.1"/>
    <property type="molecule type" value="Genomic_DNA"/>
</dbReference>
<dbReference type="SUPFAM" id="SSF82714">
    <property type="entry name" value="Multidrug efflux transporter AcrB TolC docking domain, DN and DC subdomains"/>
    <property type="match status" value="2"/>
</dbReference>
<keyword evidence="1" id="KW-0472">Membrane</keyword>